<dbReference type="GO" id="GO:0005634">
    <property type="term" value="C:nucleus"/>
    <property type="evidence" value="ECO:0007669"/>
    <property type="project" value="TreeGrafter"/>
</dbReference>
<protein>
    <recommendedName>
        <fullName evidence="1">SET domain-containing protein</fullName>
    </recommendedName>
</protein>
<dbReference type="PANTHER" id="PTHR12977">
    <property type="entry name" value="SUPPRESSOR OF VARIEGATION 4-20-RELATED"/>
    <property type="match status" value="1"/>
</dbReference>
<dbReference type="AlphaFoldDB" id="A0AAE1CBY6"/>
<dbReference type="InterPro" id="IPR001214">
    <property type="entry name" value="SET_dom"/>
</dbReference>
<dbReference type="PANTHER" id="PTHR12977:SF4">
    <property type="entry name" value="HISTONE-LYSINE N-METHYLTRANSFERASE KMT5B"/>
    <property type="match status" value="1"/>
</dbReference>
<reference evidence="2" key="2">
    <citation type="submission" date="2023-06" db="EMBL/GenBank/DDBJ databases">
        <authorList>
            <consortium name="Lawrence Berkeley National Laboratory"/>
            <person name="Haridas S."/>
            <person name="Hensen N."/>
            <person name="Bonometti L."/>
            <person name="Westerberg I."/>
            <person name="Brannstrom I.O."/>
            <person name="Guillou S."/>
            <person name="Cros-Aarteil S."/>
            <person name="Calhoun S."/>
            <person name="Kuo A."/>
            <person name="Mondo S."/>
            <person name="Pangilinan J."/>
            <person name="Riley R."/>
            <person name="Labutti K."/>
            <person name="Andreopoulos B."/>
            <person name="Lipzen A."/>
            <person name="Chen C."/>
            <person name="Yanf M."/>
            <person name="Daum C."/>
            <person name="Ng V."/>
            <person name="Clum A."/>
            <person name="Steindorff A."/>
            <person name="Ohm R."/>
            <person name="Martin F."/>
            <person name="Silar P."/>
            <person name="Natvig D."/>
            <person name="Lalanne C."/>
            <person name="Gautier V."/>
            <person name="Ament-Velasquez S.L."/>
            <person name="Kruys A."/>
            <person name="Hutchinson M.I."/>
            <person name="Powell A.J."/>
            <person name="Barry K."/>
            <person name="Miller A.N."/>
            <person name="Grigoriev I.V."/>
            <person name="Debuchy R."/>
            <person name="Gladieux P."/>
            <person name="Thoren M.H."/>
            <person name="Johannesson H."/>
        </authorList>
    </citation>
    <scope>NUCLEOTIDE SEQUENCE</scope>
    <source>
        <strain evidence="2">CBS 314.62</strain>
    </source>
</reference>
<gene>
    <name evidence="2" type="ORF">B0T22DRAFT_141082</name>
</gene>
<evidence type="ECO:0000313" key="3">
    <source>
        <dbReference type="Proteomes" id="UP001270362"/>
    </source>
</evidence>
<accession>A0AAE1CBY6</accession>
<dbReference type="EMBL" id="JAULSO010000002">
    <property type="protein sequence ID" value="KAK3687916.1"/>
    <property type="molecule type" value="Genomic_DNA"/>
</dbReference>
<dbReference type="InterPro" id="IPR039977">
    <property type="entry name" value="Suv4-20/Set9"/>
</dbReference>
<reference evidence="2" key="1">
    <citation type="journal article" date="2023" name="Mol. Phylogenet. Evol.">
        <title>Genome-scale phylogeny and comparative genomics of the fungal order Sordariales.</title>
        <authorList>
            <person name="Hensen N."/>
            <person name="Bonometti L."/>
            <person name="Westerberg I."/>
            <person name="Brannstrom I.O."/>
            <person name="Guillou S."/>
            <person name="Cros-Aarteil S."/>
            <person name="Calhoun S."/>
            <person name="Haridas S."/>
            <person name="Kuo A."/>
            <person name="Mondo S."/>
            <person name="Pangilinan J."/>
            <person name="Riley R."/>
            <person name="LaButti K."/>
            <person name="Andreopoulos B."/>
            <person name="Lipzen A."/>
            <person name="Chen C."/>
            <person name="Yan M."/>
            <person name="Daum C."/>
            <person name="Ng V."/>
            <person name="Clum A."/>
            <person name="Steindorff A."/>
            <person name="Ohm R.A."/>
            <person name="Martin F."/>
            <person name="Silar P."/>
            <person name="Natvig D.O."/>
            <person name="Lalanne C."/>
            <person name="Gautier V."/>
            <person name="Ament-Velasquez S.L."/>
            <person name="Kruys A."/>
            <person name="Hutchinson M.I."/>
            <person name="Powell A.J."/>
            <person name="Barry K."/>
            <person name="Miller A.N."/>
            <person name="Grigoriev I.V."/>
            <person name="Debuchy R."/>
            <person name="Gladieux P."/>
            <person name="Hiltunen Thoren M."/>
            <person name="Johannesson H."/>
        </authorList>
    </citation>
    <scope>NUCLEOTIDE SEQUENCE</scope>
    <source>
        <strain evidence="2">CBS 314.62</strain>
    </source>
</reference>
<proteinExistence type="predicted"/>
<evidence type="ECO:0000313" key="2">
    <source>
        <dbReference type="EMBL" id="KAK3687916.1"/>
    </source>
</evidence>
<dbReference type="GO" id="GO:0042799">
    <property type="term" value="F:histone H4K20 methyltransferase activity"/>
    <property type="evidence" value="ECO:0007669"/>
    <property type="project" value="TreeGrafter"/>
</dbReference>
<dbReference type="SUPFAM" id="SSF82199">
    <property type="entry name" value="SET domain"/>
    <property type="match status" value="1"/>
</dbReference>
<dbReference type="Gene3D" id="2.170.270.10">
    <property type="entry name" value="SET domain"/>
    <property type="match status" value="1"/>
</dbReference>
<evidence type="ECO:0000259" key="1">
    <source>
        <dbReference type="Pfam" id="PF00856"/>
    </source>
</evidence>
<name>A0AAE1CBY6_9PEZI</name>
<organism evidence="2 3">
    <name type="scientific">Podospora appendiculata</name>
    <dbReference type="NCBI Taxonomy" id="314037"/>
    <lineage>
        <taxon>Eukaryota</taxon>
        <taxon>Fungi</taxon>
        <taxon>Dikarya</taxon>
        <taxon>Ascomycota</taxon>
        <taxon>Pezizomycotina</taxon>
        <taxon>Sordariomycetes</taxon>
        <taxon>Sordariomycetidae</taxon>
        <taxon>Sordariales</taxon>
        <taxon>Podosporaceae</taxon>
        <taxon>Podospora</taxon>
    </lineage>
</organism>
<dbReference type="Pfam" id="PF00856">
    <property type="entry name" value="SET"/>
    <property type="match status" value="1"/>
</dbReference>
<comment type="caution">
    <text evidence="2">The sequence shown here is derived from an EMBL/GenBank/DDBJ whole genome shotgun (WGS) entry which is preliminary data.</text>
</comment>
<dbReference type="Proteomes" id="UP001270362">
    <property type="component" value="Unassembled WGS sequence"/>
</dbReference>
<dbReference type="InterPro" id="IPR046341">
    <property type="entry name" value="SET_dom_sf"/>
</dbReference>
<sequence>MLLDSEVLITNRPLIRPSCRAIFGLADQSSSSMSSSGNCFRLLSHDCKSSARFTPKKVSGRYIMVVKALKDIHGGTEITVSYGNGFFGGACSCQTCKLGGRKNAARAMLAES</sequence>
<feature type="domain" description="SET" evidence="1">
    <location>
        <begin position="34"/>
        <end position="83"/>
    </location>
</feature>
<keyword evidence="3" id="KW-1185">Reference proteome</keyword>